<dbReference type="eggNOG" id="COG1433">
    <property type="taxonomic scope" value="Bacteria"/>
</dbReference>
<organism evidence="2 3">
    <name type="scientific">Desulfobacter postgatei 2ac9</name>
    <dbReference type="NCBI Taxonomy" id="879212"/>
    <lineage>
        <taxon>Bacteria</taxon>
        <taxon>Pseudomonadati</taxon>
        <taxon>Thermodesulfobacteriota</taxon>
        <taxon>Desulfobacteria</taxon>
        <taxon>Desulfobacterales</taxon>
        <taxon>Desulfobacteraceae</taxon>
        <taxon>Desulfobacter</taxon>
    </lineage>
</organism>
<name>I5AZ44_9BACT</name>
<dbReference type="SUPFAM" id="SSF53146">
    <property type="entry name" value="Nitrogenase accessory factor-like"/>
    <property type="match status" value="1"/>
</dbReference>
<dbReference type="Pfam" id="PF02579">
    <property type="entry name" value="Nitro_FeMo-Co"/>
    <property type="match status" value="1"/>
</dbReference>
<dbReference type="HOGENOM" id="CLU_1903278_0_0_7"/>
<keyword evidence="3" id="KW-1185">Reference proteome</keyword>
<dbReference type="CDD" id="cd00851">
    <property type="entry name" value="MTH1175"/>
    <property type="match status" value="1"/>
</dbReference>
<dbReference type="PANTHER" id="PTHR42983:SF1">
    <property type="entry name" value="IRON-MOLYBDENUM PROTEIN"/>
    <property type="match status" value="1"/>
</dbReference>
<dbReference type="InterPro" id="IPR036105">
    <property type="entry name" value="DiNase_FeMo-co_biosyn_sf"/>
</dbReference>
<protein>
    <recommendedName>
        <fullName evidence="1">Dinitrogenase iron-molybdenum cofactor biosynthesis domain-containing protein</fullName>
    </recommendedName>
</protein>
<dbReference type="InterPro" id="IPR033913">
    <property type="entry name" value="MTH1175_dom"/>
</dbReference>
<feature type="domain" description="Dinitrogenase iron-molybdenum cofactor biosynthesis" evidence="1">
    <location>
        <begin position="42"/>
        <end position="130"/>
    </location>
</feature>
<reference evidence="2 3" key="2">
    <citation type="submission" date="2012-02" db="EMBL/GenBank/DDBJ databases">
        <title>Improved High-Quality Draft sequence of Desulfobacter postgatei 2ac9.</title>
        <authorList>
            <consortium name="US DOE Joint Genome Institute"/>
            <person name="Lucas S."/>
            <person name="Han J."/>
            <person name="Lapidus A."/>
            <person name="Cheng J.-F."/>
            <person name="Goodwin L."/>
            <person name="Pitluck S."/>
            <person name="Peters L."/>
            <person name="Ovchinnikova G."/>
            <person name="Held B."/>
            <person name="Detter J.C."/>
            <person name="Han C."/>
            <person name="Tapia R."/>
            <person name="Land M."/>
            <person name="Hauser L."/>
            <person name="Kyrpides N."/>
            <person name="Ivanova N."/>
            <person name="Pagani I."/>
            <person name="Orellana R."/>
            <person name="Lovley D."/>
            <person name="Woyke T."/>
        </authorList>
    </citation>
    <scope>NUCLEOTIDE SEQUENCE [LARGE SCALE GENOMIC DNA]</scope>
    <source>
        <strain evidence="2 3">2ac9</strain>
    </source>
</reference>
<reference evidence="2 3" key="1">
    <citation type="submission" date="2011-09" db="EMBL/GenBank/DDBJ databases">
        <authorList>
            <consortium name="US DOE Joint Genome Institute (JGI-PGF)"/>
            <person name="Lucas S."/>
            <person name="Han J."/>
            <person name="Lapidus A."/>
            <person name="Cheng J.-F."/>
            <person name="Goodwin L."/>
            <person name="Pitluck S."/>
            <person name="Peters L."/>
            <person name="Land M.L."/>
            <person name="Hauser L."/>
            <person name="Orellana R."/>
            <person name="Lovley D."/>
            <person name="Woyke T.J."/>
        </authorList>
    </citation>
    <scope>NUCLEOTIDE SEQUENCE [LARGE SCALE GENOMIC DNA]</scope>
    <source>
        <strain evidence="2 3">2ac9</strain>
    </source>
</reference>
<sequence>MKTQNTRSILVGSLLFLFFFLATGVSAQTMKIAVPTMGLEQDSLISPETGRAPFFLFFDEKGQLIEAIKNPAKDQYGGASRTVVALLVDKGVTLIIADNIGAKMEQALNARHIKYVKRTGVIKDAVQTIIQTR</sequence>
<dbReference type="PANTHER" id="PTHR42983">
    <property type="entry name" value="DINITROGENASE IRON-MOLYBDENUM COFACTOR PROTEIN-RELATED"/>
    <property type="match status" value="1"/>
</dbReference>
<evidence type="ECO:0000259" key="1">
    <source>
        <dbReference type="Pfam" id="PF02579"/>
    </source>
</evidence>
<dbReference type="Gene3D" id="3.30.420.130">
    <property type="entry name" value="Dinitrogenase iron-molybdenum cofactor biosynthesis domain"/>
    <property type="match status" value="1"/>
</dbReference>
<accession>I5AZ44</accession>
<dbReference type="EMBL" id="CM001488">
    <property type="protein sequence ID" value="EIM62507.1"/>
    <property type="molecule type" value="Genomic_DNA"/>
</dbReference>
<evidence type="ECO:0000313" key="2">
    <source>
        <dbReference type="EMBL" id="EIM62507.1"/>
    </source>
</evidence>
<dbReference type="RefSeq" id="WP_004071116.1">
    <property type="nucleotide sequence ID" value="NZ_CM001488.1"/>
</dbReference>
<dbReference type="AlphaFoldDB" id="I5AZ44"/>
<dbReference type="STRING" id="879212.DespoDRAFT_00490"/>
<dbReference type="InterPro" id="IPR003731">
    <property type="entry name" value="Di-Nase_FeMo-co_biosynth"/>
</dbReference>
<gene>
    <name evidence="2" type="ORF">DespoDRAFT_00490</name>
</gene>
<dbReference type="Proteomes" id="UP000005778">
    <property type="component" value="Chromosome"/>
</dbReference>
<evidence type="ECO:0000313" key="3">
    <source>
        <dbReference type="Proteomes" id="UP000005778"/>
    </source>
</evidence>
<proteinExistence type="predicted"/>